<keyword evidence="3" id="KW-1185">Reference proteome</keyword>
<proteinExistence type="predicted"/>
<evidence type="ECO:0000256" key="1">
    <source>
        <dbReference type="SAM" id="Phobius"/>
    </source>
</evidence>
<dbReference type="RefSeq" id="WP_204514722.1">
    <property type="nucleotide sequence ID" value="NZ_JAFBCP010000001.1"/>
</dbReference>
<dbReference type="Pfam" id="PF19877">
    <property type="entry name" value="DUF6350"/>
    <property type="match status" value="1"/>
</dbReference>
<accession>A0ABS2SHX9</accession>
<feature type="transmembrane region" description="Helical" evidence="1">
    <location>
        <begin position="225"/>
        <end position="253"/>
    </location>
</feature>
<keyword evidence="1" id="KW-0472">Membrane</keyword>
<comment type="caution">
    <text evidence="2">The sequence shown here is derived from an EMBL/GenBank/DDBJ whole genome shotgun (WGS) entry which is preliminary data.</text>
</comment>
<feature type="transmembrane region" description="Helical" evidence="1">
    <location>
        <begin position="293"/>
        <end position="310"/>
    </location>
</feature>
<reference evidence="2 3" key="1">
    <citation type="submission" date="2021-01" db="EMBL/GenBank/DDBJ databases">
        <title>Sequencing the genomes of 1000 actinobacteria strains.</title>
        <authorList>
            <person name="Klenk H.-P."/>
        </authorList>
    </citation>
    <scope>NUCLEOTIDE SEQUENCE [LARGE SCALE GENOMIC DNA]</scope>
    <source>
        <strain evidence="2 3">DSM 13657</strain>
    </source>
</reference>
<feature type="transmembrane region" description="Helical" evidence="1">
    <location>
        <begin position="317"/>
        <end position="341"/>
    </location>
</feature>
<sequence length="395" mass="41379">MPKTSQSLNDFARPLGLGALAGARVLLIFILSALGLSFVMWLVAVAKMLPISTIPDWATRGALAAFGFPFEQADFVLSLPPSLLSLVVAWQMYRAGKKLRADDRVPSDDLLKTQLLRLTGLSLSVLIVIVVALVISGAPVTGFGICRSIILLLLAPAWGIRIGAEHLARWCDDRMSFAWGDAVEDSLKLVSRLLIALVVAAHVVLAVAVWGSFSSAAEVVSAYSAPVIAAVGLGIVQLMFAPTVWAGALTWVTGFPLRLGGDIHASAMSGFEGPLPAIPSFALIPHISFPEGIALVAVPLIAFALVIAFSESATLHNAVVAGVQTFIVLALASLFFCGGIGPGGLQTTGVIPWMFVVASAIWVAGGVGIGLGMKKLRDFYVSSSTPQKPDSESAR</sequence>
<feature type="transmembrane region" description="Helical" evidence="1">
    <location>
        <begin position="21"/>
        <end position="43"/>
    </location>
</feature>
<feature type="transmembrane region" description="Helical" evidence="1">
    <location>
        <begin position="353"/>
        <end position="373"/>
    </location>
</feature>
<name>A0ABS2SHX9_9MICO</name>
<evidence type="ECO:0008006" key="4">
    <source>
        <dbReference type="Google" id="ProtNLM"/>
    </source>
</evidence>
<evidence type="ECO:0000313" key="2">
    <source>
        <dbReference type="EMBL" id="MBM7815851.1"/>
    </source>
</evidence>
<dbReference type="InterPro" id="IPR045931">
    <property type="entry name" value="DUF6350"/>
</dbReference>
<organism evidence="2 3">
    <name type="scientific">Brevibacterium paucivorans</name>
    <dbReference type="NCBI Taxonomy" id="170994"/>
    <lineage>
        <taxon>Bacteria</taxon>
        <taxon>Bacillati</taxon>
        <taxon>Actinomycetota</taxon>
        <taxon>Actinomycetes</taxon>
        <taxon>Micrococcales</taxon>
        <taxon>Brevibacteriaceae</taxon>
        <taxon>Brevibacterium</taxon>
    </lineage>
</organism>
<dbReference type="EMBL" id="JAFBCP010000001">
    <property type="protein sequence ID" value="MBM7815851.1"/>
    <property type="molecule type" value="Genomic_DNA"/>
</dbReference>
<protein>
    <recommendedName>
        <fullName evidence="4">Permease</fullName>
    </recommendedName>
</protein>
<keyword evidence="1" id="KW-0812">Transmembrane</keyword>
<dbReference type="Proteomes" id="UP000809290">
    <property type="component" value="Unassembled WGS sequence"/>
</dbReference>
<evidence type="ECO:0000313" key="3">
    <source>
        <dbReference type="Proteomes" id="UP000809290"/>
    </source>
</evidence>
<feature type="transmembrane region" description="Helical" evidence="1">
    <location>
        <begin position="114"/>
        <end position="135"/>
    </location>
</feature>
<gene>
    <name evidence="2" type="ORF">JOE56_000545</name>
</gene>
<keyword evidence="1" id="KW-1133">Transmembrane helix</keyword>
<feature type="transmembrane region" description="Helical" evidence="1">
    <location>
        <begin position="193"/>
        <end position="213"/>
    </location>
</feature>